<name>A0A9P9WLH7_9PEZI</name>
<reference evidence="1" key="1">
    <citation type="submission" date="2021-03" db="EMBL/GenBank/DDBJ databases">
        <title>Revisited historic fungal species revealed as producer of novel bioactive compounds through whole genome sequencing and comparative genomics.</title>
        <authorList>
            <person name="Vignolle G.A."/>
            <person name="Hochenegger N."/>
            <person name="Mach R.L."/>
            <person name="Mach-Aigner A.R."/>
            <person name="Javad Rahimi M."/>
            <person name="Salim K.A."/>
            <person name="Chan C.M."/>
            <person name="Lim L.B.L."/>
            <person name="Cai F."/>
            <person name="Druzhinina I.S."/>
            <person name="U'Ren J.M."/>
            <person name="Derntl C."/>
        </authorList>
    </citation>
    <scope>NUCLEOTIDE SEQUENCE</scope>
    <source>
        <strain evidence="1">TUCIM 5799</strain>
    </source>
</reference>
<dbReference type="EMBL" id="JAFIMR010000016">
    <property type="protein sequence ID" value="KAI1868998.1"/>
    <property type="molecule type" value="Genomic_DNA"/>
</dbReference>
<gene>
    <name evidence="1" type="ORF">JX265_006977</name>
</gene>
<evidence type="ECO:0000313" key="2">
    <source>
        <dbReference type="Proteomes" id="UP000829685"/>
    </source>
</evidence>
<organism evidence="1 2">
    <name type="scientific">Neoarthrinium moseri</name>
    <dbReference type="NCBI Taxonomy" id="1658444"/>
    <lineage>
        <taxon>Eukaryota</taxon>
        <taxon>Fungi</taxon>
        <taxon>Dikarya</taxon>
        <taxon>Ascomycota</taxon>
        <taxon>Pezizomycotina</taxon>
        <taxon>Sordariomycetes</taxon>
        <taxon>Xylariomycetidae</taxon>
        <taxon>Amphisphaeriales</taxon>
        <taxon>Apiosporaceae</taxon>
        <taxon>Neoarthrinium</taxon>
    </lineage>
</organism>
<dbReference type="Proteomes" id="UP000829685">
    <property type="component" value="Unassembled WGS sequence"/>
</dbReference>
<keyword evidence="2" id="KW-1185">Reference proteome</keyword>
<accession>A0A9P9WLH7</accession>
<proteinExistence type="predicted"/>
<comment type="caution">
    <text evidence="1">The sequence shown here is derived from an EMBL/GenBank/DDBJ whole genome shotgun (WGS) entry which is preliminary data.</text>
</comment>
<evidence type="ECO:0000313" key="1">
    <source>
        <dbReference type="EMBL" id="KAI1868998.1"/>
    </source>
</evidence>
<dbReference type="AlphaFoldDB" id="A0A9P9WLH7"/>
<sequence length="361" mass="40473">MNFILKDSKGFPYVPCKCKCENPTIEAIAKEIFNDVAAALSKLDNLLCAAILSSYMAILEGEIDAIGGADIEGARAVIQGAKTFAKNGMTAASFFSDWIEPTCGVPDFNFDLASMFTTLIAGPDSMGKSVGCKIPKLYLPRSSIIELPESGWPMITADAFRPLVKADEVIALLRHLPYIRSYEKPDVVPEAHCVDYTNQGMLEQLKGLEADDLWTIKIGMEGVFTYEDTPAQVVECPDEVKLNLSREAITARAEDYEPPEEEAWRSNNPAWAVDDFYELLKDLYRSLTFIPSNSDHVLDSFAGYLEEFDSAYPMSRRIFRAHGWPDLDAYKKEECLEGVQKALRKNYSDFTLPCWSYHSYH</sequence>
<protein>
    <submittedName>
        <fullName evidence="1">Uncharacterized protein</fullName>
    </submittedName>
</protein>